<dbReference type="InterPro" id="IPR022812">
    <property type="entry name" value="Dynamin"/>
</dbReference>
<comment type="subcellular location">
    <subcellularLocation>
        <location evidence="1">Nucleus</location>
    </subcellularLocation>
</comment>
<dbReference type="AlphaFoldDB" id="A0A8S9ZYH5"/>
<dbReference type="GO" id="GO:0005739">
    <property type="term" value="C:mitochondrion"/>
    <property type="evidence" value="ECO:0007669"/>
    <property type="project" value="TreeGrafter"/>
</dbReference>
<evidence type="ECO:0000256" key="3">
    <source>
        <dbReference type="ARBA" id="ARBA00023242"/>
    </source>
</evidence>
<dbReference type="PROSITE" id="PS51388">
    <property type="entry name" value="GED"/>
    <property type="match status" value="1"/>
</dbReference>
<feature type="compositionally biased region" description="Low complexity" evidence="4">
    <location>
        <begin position="472"/>
        <end position="484"/>
    </location>
</feature>
<dbReference type="PANTHER" id="PTHR11566:SF21">
    <property type="entry name" value="DYNAMIN RELATED PROTEIN 1, ISOFORM A"/>
    <property type="match status" value="1"/>
</dbReference>
<dbReference type="GO" id="GO:0003712">
    <property type="term" value="F:transcription coregulator activity"/>
    <property type="evidence" value="ECO:0007669"/>
    <property type="project" value="InterPro"/>
</dbReference>
<dbReference type="GO" id="GO:0016020">
    <property type="term" value="C:membrane"/>
    <property type="evidence" value="ECO:0007669"/>
    <property type="project" value="TreeGrafter"/>
</dbReference>
<dbReference type="OrthoDB" id="5061070at2759"/>
<dbReference type="SMART" id="SM00302">
    <property type="entry name" value="GED"/>
    <property type="match status" value="1"/>
</dbReference>
<dbReference type="GO" id="GO:0005525">
    <property type="term" value="F:GTP binding"/>
    <property type="evidence" value="ECO:0007669"/>
    <property type="project" value="InterPro"/>
</dbReference>
<dbReference type="GO" id="GO:0016559">
    <property type="term" value="P:peroxisome fission"/>
    <property type="evidence" value="ECO:0007669"/>
    <property type="project" value="TreeGrafter"/>
</dbReference>
<proteinExistence type="inferred from homology"/>
<dbReference type="GO" id="GO:0003924">
    <property type="term" value="F:GTPase activity"/>
    <property type="evidence" value="ECO:0007669"/>
    <property type="project" value="InterPro"/>
</dbReference>
<accession>A0A8S9ZYH5</accession>
<organism evidence="6 7">
    <name type="scientific">Meloidogyne graminicola</name>
    <dbReference type="NCBI Taxonomy" id="189291"/>
    <lineage>
        <taxon>Eukaryota</taxon>
        <taxon>Metazoa</taxon>
        <taxon>Ecdysozoa</taxon>
        <taxon>Nematoda</taxon>
        <taxon>Chromadorea</taxon>
        <taxon>Rhabditida</taxon>
        <taxon>Tylenchina</taxon>
        <taxon>Tylenchomorpha</taxon>
        <taxon>Tylenchoidea</taxon>
        <taxon>Meloidogynidae</taxon>
        <taxon>Meloidogyninae</taxon>
        <taxon>Meloidogyne</taxon>
    </lineage>
</organism>
<dbReference type="GO" id="GO:0006897">
    <property type="term" value="P:endocytosis"/>
    <property type="evidence" value="ECO:0007669"/>
    <property type="project" value="TreeGrafter"/>
</dbReference>
<dbReference type="PANTHER" id="PTHR11566">
    <property type="entry name" value="DYNAMIN"/>
    <property type="match status" value="1"/>
</dbReference>
<reference evidence="6" key="1">
    <citation type="journal article" date="2020" name="Ecol. Evol.">
        <title>Genome structure and content of the rice root-knot nematode (Meloidogyne graminicola).</title>
        <authorList>
            <person name="Phan N.T."/>
            <person name="Danchin E.G.J."/>
            <person name="Klopp C."/>
            <person name="Perfus-Barbeoch L."/>
            <person name="Kozlowski D.K."/>
            <person name="Koutsovoulos G.D."/>
            <person name="Lopez-Roques C."/>
            <person name="Bouchez O."/>
            <person name="Zahm M."/>
            <person name="Besnard G."/>
            <person name="Bellafiore S."/>
        </authorList>
    </citation>
    <scope>NUCLEOTIDE SEQUENCE</scope>
    <source>
        <strain evidence="6">VN-18</strain>
    </source>
</reference>
<dbReference type="EMBL" id="JABEBT010000014">
    <property type="protein sequence ID" value="KAF7638215.1"/>
    <property type="molecule type" value="Genomic_DNA"/>
</dbReference>
<evidence type="ECO:0000259" key="5">
    <source>
        <dbReference type="PROSITE" id="PS51388"/>
    </source>
</evidence>
<dbReference type="Proteomes" id="UP000605970">
    <property type="component" value="Unassembled WGS sequence"/>
</dbReference>
<dbReference type="GO" id="GO:0006357">
    <property type="term" value="P:regulation of transcription by RNA polymerase II"/>
    <property type="evidence" value="ECO:0007669"/>
    <property type="project" value="InterPro"/>
</dbReference>
<gene>
    <name evidence="6" type="ORF">Mgra_00002445</name>
</gene>
<protein>
    <recommendedName>
        <fullName evidence="5">GED domain-containing protein</fullName>
    </recommendedName>
</protein>
<evidence type="ECO:0000256" key="2">
    <source>
        <dbReference type="ARBA" id="ARBA00010743"/>
    </source>
</evidence>
<dbReference type="GO" id="GO:0016592">
    <property type="term" value="C:mediator complex"/>
    <property type="evidence" value="ECO:0007669"/>
    <property type="project" value="InterPro"/>
</dbReference>
<dbReference type="GO" id="GO:0008017">
    <property type="term" value="F:microtubule binding"/>
    <property type="evidence" value="ECO:0007669"/>
    <property type="project" value="TreeGrafter"/>
</dbReference>
<dbReference type="GO" id="GO:0048312">
    <property type="term" value="P:intracellular distribution of mitochondria"/>
    <property type="evidence" value="ECO:0007669"/>
    <property type="project" value="TreeGrafter"/>
</dbReference>
<name>A0A8S9ZYH5_9BILA</name>
<evidence type="ECO:0000256" key="1">
    <source>
        <dbReference type="ARBA" id="ARBA00004123"/>
    </source>
</evidence>
<dbReference type="InterPro" id="IPR013921">
    <property type="entry name" value="Mediator_Med20"/>
</dbReference>
<sequence>MHHIRTCLPQLKLRISSLMVHCQHTLRNFGDAVVDKNRTLLNIITHFSTAYCSTIDGTARNIETNELCGGARICYIFHETFTRALETFDPLENLNKLDILTAIRNATGLRPSLFIPEVSFELLVKKQIVRLEDPAITCVDLVYEEMLRIVQHCGIEVQQEMQRFPHLYERIHEVINSVLSDRIPPTKEFVSNLVNIQLAYINTKHPEFASDASLINSLQGASSSEECTAMITEKVPASEVHDGKTNPSLPNLENGTNSTVFGESAFYTDIHNKVNLKKLHPGYWFQRPNKPDDESDAGLDYGSMDGSMGVLTRTDKTVRRALSVREKRDIAVIERLIKGYFLIVRKAIQDLVPKAIMNFLVNNVKENLQSELVRRLYNADDLNTLLSESDAIAQKRAEAAEMLAELMFEQAGAIPPSTSKHFKVDCLWYKPQQQISHLINGFYVIHHSNFPDSAFIINAPPQPPPESGIVERPPTTRSSPPSRATADKGFELQLDKFQSAGLTVEPSKFEIVGNEYHLKDFRLRVGTVTLGSSVKGTIVEIEYAASNIVIQCQALLQEIIELFFSDSKSKPEIIQKQSTQPDNYTAIDTAQQYLDIFSIMRKRS</sequence>
<dbReference type="InterPro" id="IPR003130">
    <property type="entry name" value="GED"/>
</dbReference>
<comment type="similarity">
    <text evidence="2">Belongs to the Mediator complex subunit 20 family.</text>
</comment>
<dbReference type="Gene3D" id="1.20.120.1240">
    <property type="entry name" value="Dynamin, middle domain"/>
    <property type="match status" value="1"/>
</dbReference>
<dbReference type="Pfam" id="PF08612">
    <property type="entry name" value="Med20"/>
    <property type="match status" value="1"/>
</dbReference>
<evidence type="ECO:0000313" key="7">
    <source>
        <dbReference type="Proteomes" id="UP000605970"/>
    </source>
</evidence>
<keyword evidence="7" id="KW-1185">Reference proteome</keyword>
<evidence type="ECO:0000256" key="4">
    <source>
        <dbReference type="SAM" id="MobiDB-lite"/>
    </source>
</evidence>
<dbReference type="Pfam" id="PF01031">
    <property type="entry name" value="Dynamin_M"/>
    <property type="match status" value="1"/>
</dbReference>
<dbReference type="GO" id="GO:0005874">
    <property type="term" value="C:microtubule"/>
    <property type="evidence" value="ECO:0007669"/>
    <property type="project" value="TreeGrafter"/>
</dbReference>
<feature type="region of interest" description="Disordered" evidence="4">
    <location>
        <begin position="461"/>
        <end position="485"/>
    </location>
</feature>
<dbReference type="GO" id="GO:0000266">
    <property type="term" value="P:mitochondrial fission"/>
    <property type="evidence" value="ECO:0007669"/>
    <property type="project" value="TreeGrafter"/>
</dbReference>
<keyword evidence="3" id="KW-0539">Nucleus</keyword>
<comment type="caution">
    <text evidence="6">The sequence shown here is derived from an EMBL/GenBank/DDBJ whole genome shotgun (WGS) entry which is preliminary data.</text>
</comment>
<dbReference type="InterPro" id="IPR000375">
    <property type="entry name" value="Dynamin_stalk"/>
</dbReference>
<dbReference type="InterPro" id="IPR020850">
    <property type="entry name" value="GED_dom"/>
</dbReference>
<feature type="domain" description="GED" evidence="5">
    <location>
        <begin position="330"/>
        <end position="421"/>
    </location>
</feature>
<evidence type="ECO:0000313" key="6">
    <source>
        <dbReference type="EMBL" id="KAF7638215.1"/>
    </source>
</evidence>